<accession>A0A7N9C9A4</accession>
<evidence type="ECO:0000313" key="1">
    <source>
        <dbReference type="Ensembl" id="ENSMFAP00000048238.1"/>
    </source>
</evidence>
<reference evidence="1" key="3">
    <citation type="submission" date="2025-09" db="UniProtKB">
        <authorList>
            <consortium name="Ensembl"/>
        </authorList>
    </citation>
    <scope>IDENTIFICATION</scope>
</reference>
<keyword evidence="2" id="KW-1185">Reference proteome</keyword>
<sequence length="43" mass="4739">VHKNCSRIHVHNVQVCYICILVPCWCAAPINLSAPINLCFTSG</sequence>
<reference evidence="1" key="2">
    <citation type="submission" date="2025-08" db="UniProtKB">
        <authorList>
            <consortium name="Ensembl"/>
        </authorList>
    </citation>
    <scope>IDENTIFICATION</scope>
</reference>
<reference evidence="1 2" key="1">
    <citation type="submission" date="2013-03" db="EMBL/GenBank/DDBJ databases">
        <authorList>
            <person name="Warren W."/>
            <person name="Wilson R.K."/>
        </authorList>
    </citation>
    <scope>NUCLEOTIDE SEQUENCE</scope>
</reference>
<dbReference type="GeneTree" id="ENSGT01150000288632"/>
<evidence type="ECO:0000313" key="2">
    <source>
        <dbReference type="Proteomes" id="UP000233100"/>
    </source>
</evidence>
<proteinExistence type="predicted"/>
<dbReference type="AlphaFoldDB" id="A0A7N9C9A4"/>
<name>A0A7N9C9A4_MACFA</name>
<protein>
    <submittedName>
        <fullName evidence="1">Uncharacterized protein</fullName>
    </submittedName>
</protein>
<dbReference type="Proteomes" id="UP000233100">
    <property type="component" value="Chromosome 4"/>
</dbReference>
<dbReference type="Ensembl" id="ENSMFAT00000093924.1">
    <property type="protein sequence ID" value="ENSMFAP00000048238.1"/>
    <property type="gene ID" value="ENSMFAG00000059257.1"/>
</dbReference>
<organism evidence="1 2">
    <name type="scientific">Macaca fascicularis</name>
    <name type="common">Crab-eating macaque</name>
    <name type="synonym">Cynomolgus monkey</name>
    <dbReference type="NCBI Taxonomy" id="9541"/>
    <lineage>
        <taxon>Eukaryota</taxon>
        <taxon>Metazoa</taxon>
        <taxon>Chordata</taxon>
        <taxon>Craniata</taxon>
        <taxon>Vertebrata</taxon>
        <taxon>Euteleostomi</taxon>
        <taxon>Mammalia</taxon>
        <taxon>Eutheria</taxon>
        <taxon>Euarchontoglires</taxon>
        <taxon>Primates</taxon>
        <taxon>Haplorrhini</taxon>
        <taxon>Catarrhini</taxon>
        <taxon>Cercopithecidae</taxon>
        <taxon>Cercopithecinae</taxon>
        <taxon>Macaca</taxon>
    </lineage>
</organism>